<dbReference type="EMBL" id="JBGMEL010000034">
    <property type="protein sequence ID" value="MFA0792626.1"/>
    <property type="molecule type" value="Genomic_DNA"/>
</dbReference>
<protein>
    <recommendedName>
        <fullName evidence="3">Lipocalin-like domain-containing protein</fullName>
    </recommendedName>
</protein>
<proteinExistence type="predicted"/>
<comment type="caution">
    <text evidence="1">The sequence shown here is derived from an EMBL/GenBank/DDBJ whole genome shotgun (WGS) entry which is preliminary data.</text>
</comment>
<name>A0ABV4NUM8_9GAMM</name>
<dbReference type="RefSeq" id="WP_371844997.1">
    <property type="nucleotide sequence ID" value="NZ_JBGMEL010000034.1"/>
</dbReference>
<gene>
    <name evidence="1" type="ORF">ACCI51_18990</name>
</gene>
<sequence length="137" mass="15356">MKNFLISLLLVLPSGVNGEEYSCLDLIGTWITSNYEYSIAIQKQSETTYYKDGTFKSVFTFTGNNVTKSQVESGTWSCTGDFVTKNTHIVKGVTVDYTEVYENIVLNSSYRKYATSLMNCDVVKGDCKGKVYEATKK</sequence>
<keyword evidence="2" id="KW-1185">Reference proteome</keyword>
<reference evidence="1 2" key="1">
    <citation type="submission" date="2024-08" db="EMBL/GenBank/DDBJ databases">
        <authorList>
            <person name="Ishaq N."/>
        </authorList>
    </citation>
    <scope>NUCLEOTIDE SEQUENCE [LARGE SCALE GENOMIC DNA]</scope>
    <source>
        <strain evidence="1 2">JCM 30400</strain>
    </source>
</reference>
<dbReference type="Proteomes" id="UP001569414">
    <property type="component" value="Unassembled WGS sequence"/>
</dbReference>
<evidence type="ECO:0000313" key="2">
    <source>
        <dbReference type="Proteomes" id="UP001569414"/>
    </source>
</evidence>
<accession>A0ABV4NUM8</accession>
<evidence type="ECO:0008006" key="3">
    <source>
        <dbReference type="Google" id="ProtNLM"/>
    </source>
</evidence>
<evidence type="ECO:0000313" key="1">
    <source>
        <dbReference type="EMBL" id="MFA0792626.1"/>
    </source>
</evidence>
<organism evidence="1 2">
    <name type="scientific">Microbulbifer echini</name>
    <dbReference type="NCBI Taxonomy" id="1529067"/>
    <lineage>
        <taxon>Bacteria</taxon>
        <taxon>Pseudomonadati</taxon>
        <taxon>Pseudomonadota</taxon>
        <taxon>Gammaproteobacteria</taxon>
        <taxon>Cellvibrionales</taxon>
        <taxon>Microbulbiferaceae</taxon>
        <taxon>Microbulbifer</taxon>
    </lineage>
</organism>